<organism evidence="2 3">
    <name type="scientific">Liparis tanakae</name>
    <name type="common">Tanaka's snailfish</name>
    <dbReference type="NCBI Taxonomy" id="230148"/>
    <lineage>
        <taxon>Eukaryota</taxon>
        <taxon>Metazoa</taxon>
        <taxon>Chordata</taxon>
        <taxon>Craniata</taxon>
        <taxon>Vertebrata</taxon>
        <taxon>Euteleostomi</taxon>
        <taxon>Actinopterygii</taxon>
        <taxon>Neopterygii</taxon>
        <taxon>Teleostei</taxon>
        <taxon>Neoteleostei</taxon>
        <taxon>Acanthomorphata</taxon>
        <taxon>Eupercaria</taxon>
        <taxon>Perciformes</taxon>
        <taxon>Cottioidei</taxon>
        <taxon>Cottales</taxon>
        <taxon>Liparidae</taxon>
        <taxon>Liparis</taxon>
    </lineage>
</organism>
<comment type="caution">
    <text evidence="2">The sequence shown here is derived from an EMBL/GenBank/DDBJ whole genome shotgun (WGS) entry which is preliminary data.</text>
</comment>
<proteinExistence type="predicted"/>
<protein>
    <submittedName>
        <fullName evidence="2">Uncharacterized protein</fullName>
    </submittedName>
</protein>
<evidence type="ECO:0000313" key="2">
    <source>
        <dbReference type="EMBL" id="TNN35044.1"/>
    </source>
</evidence>
<keyword evidence="3" id="KW-1185">Reference proteome</keyword>
<dbReference type="AlphaFoldDB" id="A0A4Z2F2Y1"/>
<gene>
    <name evidence="2" type="ORF">EYF80_054793</name>
</gene>
<accession>A0A4Z2F2Y1</accession>
<dbReference type="EMBL" id="SRLO01001842">
    <property type="protein sequence ID" value="TNN35044.1"/>
    <property type="molecule type" value="Genomic_DNA"/>
</dbReference>
<feature type="region of interest" description="Disordered" evidence="1">
    <location>
        <begin position="1"/>
        <end position="23"/>
    </location>
</feature>
<evidence type="ECO:0000256" key="1">
    <source>
        <dbReference type="SAM" id="MobiDB-lite"/>
    </source>
</evidence>
<dbReference type="Proteomes" id="UP000314294">
    <property type="component" value="Unassembled WGS sequence"/>
</dbReference>
<feature type="compositionally biased region" description="Basic and acidic residues" evidence="1">
    <location>
        <begin position="1"/>
        <end position="18"/>
    </location>
</feature>
<evidence type="ECO:0000313" key="3">
    <source>
        <dbReference type="Proteomes" id="UP000314294"/>
    </source>
</evidence>
<name>A0A4Z2F2Y1_9TELE</name>
<reference evidence="2 3" key="1">
    <citation type="submission" date="2019-03" db="EMBL/GenBank/DDBJ databases">
        <title>First draft genome of Liparis tanakae, snailfish: a comprehensive survey of snailfish specific genes.</title>
        <authorList>
            <person name="Kim W."/>
            <person name="Song I."/>
            <person name="Jeong J.-H."/>
            <person name="Kim D."/>
            <person name="Kim S."/>
            <person name="Ryu S."/>
            <person name="Song J.Y."/>
            <person name="Lee S.K."/>
        </authorList>
    </citation>
    <scope>NUCLEOTIDE SEQUENCE [LARGE SCALE GENOMIC DNA]</scope>
    <source>
        <tissue evidence="2">Muscle</tissue>
    </source>
</reference>
<sequence>MPGAERSERTDGTPKQVDELPDVDESVAVRLHEVVQNRRAHVQLELATHGVQVLFGDPARARLAVSHCVDQAAPRVLAGRRGVDQRSNT</sequence>